<dbReference type="EMBL" id="JBBWWQ010000002">
    <property type="protein sequence ID" value="KAK8954912.1"/>
    <property type="molecule type" value="Genomic_DNA"/>
</dbReference>
<dbReference type="AlphaFoldDB" id="A0AAP0C1E0"/>
<organism evidence="2 3">
    <name type="scientific">Platanthera zijinensis</name>
    <dbReference type="NCBI Taxonomy" id="2320716"/>
    <lineage>
        <taxon>Eukaryota</taxon>
        <taxon>Viridiplantae</taxon>
        <taxon>Streptophyta</taxon>
        <taxon>Embryophyta</taxon>
        <taxon>Tracheophyta</taxon>
        <taxon>Spermatophyta</taxon>
        <taxon>Magnoliopsida</taxon>
        <taxon>Liliopsida</taxon>
        <taxon>Asparagales</taxon>
        <taxon>Orchidaceae</taxon>
        <taxon>Orchidoideae</taxon>
        <taxon>Orchideae</taxon>
        <taxon>Orchidinae</taxon>
        <taxon>Platanthera</taxon>
    </lineage>
</organism>
<reference evidence="2 3" key="1">
    <citation type="journal article" date="2022" name="Nat. Plants">
        <title>Genomes of leafy and leafless Platanthera orchids illuminate the evolution of mycoheterotrophy.</title>
        <authorList>
            <person name="Li M.H."/>
            <person name="Liu K.W."/>
            <person name="Li Z."/>
            <person name="Lu H.C."/>
            <person name="Ye Q.L."/>
            <person name="Zhang D."/>
            <person name="Wang J.Y."/>
            <person name="Li Y.F."/>
            <person name="Zhong Z.M."/>
            <person name="Liu X."/>
            <person name="Yu X."/>
            <person name="Liu D.K."/>
            <person name="Tu X.D."/>
            <person name="Liu B."/>
            <person name="Hao Y."/>
            <person name="Liao X.Y."/>
            <person name="Jiang Y.T."/>
            <person name="Sun W.H."/>
            <person name="Chen J."/>
            <person name="Chen Y.Q."/>
            <person name="Ai Y."/>
            <person name="Zhai J.W."/>
            <person name="Wu S.S."/>
            <person name="Zhou Z."/>
            <person name="Hsiao Y.Y."/>
            <person name="Wu W.L."/>
            <person name="Chen Y.Y."/>
            <person name="Lin Y.F."/>
            <person name="Hsu J.L."/>
            <person name="Li C.Y."/>
            <person name="Wang Z.W."/>
            <person name="Zhao X."/>
            <person name="Zhong W.Y."/>
            <person name="Ma X.K."/>
            <person name="Ma L."/>
            <person name="Huang J."/>
            <person name="Chen G.Z."/>
            <person name="Huang M.Z."/>
            <person name="Huang L."/>
            <person name="Peng D.H."/>
            <person name="Luo Y.B."/>
            <person name="Zou S.Q."/>
            <person name="Chen S.P."/>
            <person name="Lan S."/>
            <person name="Tsai W.C."/>
            <person name="Van de Peer Y."/>
            <person name="Liu Z.J."/>
        </authorList>
    </citation>
    <scope>NUCLEOTIDE SEQUENCE [LARGE SCALE GENOMIC DNA]</scope>
    <source>
        <strain evidence="2">Lor287</strain>
    </source>
</reference>
<dbReference type="InterPro" id="IPR012866">
    <property type="entry name" value="DUF1644"/>
</dbReference>
<evidence type="ECO:0000313" key="3">
    <source>
        <dbReference type="Proteomes" id="UP001418222"/>
    </source>
</evidence>
<evidence type="ECO:0000256" key="1">
    <source>
        <dbReference type="SAM" id="MobiDB-lite"/>
    </source>
</evidence>
<sequence length="344" mass="38720">MKEEEAGRLEEEVDDARSRNYFLSSGSSLKKLSLSRSLDFDHIQISINWEDVTCPICLDFPHNGVLLQCSSYDNGCRPFICDTDQTHSNCLTRFKSASGMPQAVECLIVSDGSSESTRVIPSTCENRPACPLCRGEVIGWVIVKEARAYLNTKKRCCQEKHCNFTGNFVELQHHVLHKHPHSCPSEIDPARQLDWESFQQSSDIIDVLSTIHAEVPHGVVLGDYVIEYGDDDDGDYYDDFHGRGAKWWTSCILHQVFGKFRCSGNRRRSRGDNLRRDHVRSSSNGSNEGSPSSVDTAVYRFRQAEDGSPSSADPAVASRGAIDHHTHRFSHILVSYAIFSLFWN</sequence>
<gene>
    <name evidence="2" type="ORF">KSP39_PZI002097</name>
</gene>
<comment type="caution">
    <text evidence="2">The sequence shown here is derived from an EMBL/GenBank/DDBJ whole genome shotgun (WGS) entry which is preliminary data.</text>
</comment>
<keyword evidence="3" id="KW-1185">Reference proteome</keyword>
<proteinExistence type="predicted"/>
<dbReference type="PANTHER" id="PTHR31197:SF4">
    <property type="entry name" value="OS02G0150900 PROTEIN"/>
    <property type="match status" value="1"/>
</dbReference>
<accession>A0AAP0C1E0</accession>
<feature type="region of interest" description="Disordered" evidence="1">
    <location>
        <begin position="267"/>
        <end position="294"/>
    </location>
</feature>
<protein>
    <submittedName>
        <fullName evidence="2">Uncharacterized protein</fullName>
    </submittedName>
</protein>
<dbReference type="Pfam" id="PF07800">
    <property type="entry name" value="DUF1644"/>
    <property type="match status" value="1"/>
</dbReference>
<dbReference type="Proteomes" id="UP001418222">
    <property type="component" value="Unassembled WGS sequence"/>
</dbReference>
<feature type="compositionally biased region" description="Low complexity" evidence="1">
    <location>
        <begin position="281"/>
        <end position="293"/>
    </location>
</feature>
<name>A0AAP0C1E0_9ASPA</name>
<feature type="compositionally biased region" description="Basic and acidic residues" evidence="1">
    <location>
        <begin position="270"/>
        <end position="280"/>
    </location>
</feature>
<evidence type="ECO:0000313" key="2">
    <source>
        <dbReference type="EMBL" id="KAK8954912.1"/>
    </source>
</evidence>
<dbReference type="PANTHER" id="PTHR31197">
    <property type="entry name" value="OS01G0612600 PROTEIN"/>
    <property type="match status" value="1"/>
</dbReference>